<gene>
    <name evidence="3" type="ORF">CJP74_06555</name>
</gene>
<dbReference type="Pfam" id="PF00266">
    <property type="entry name" value="Aminotran_5"/>
    <property type="match status" value="2"/>
</dbReference>
<reference evidence="3 4" key="1">
    <citation type="submission" date="2017-08" db="EMBL/GenBank/DDBJ databases">
        <title>Reclassification of Bisgaard taxon 37 and 44.</title>
        <authorList>
            <person name="Christensen H."/>
        </authorList>
    </citation>
    <scope>NUCLEOTIDE SEQUENCE [LARGE SCALE GENOMIC DNA]</scope>
    <source>
        <strain evidence="3 4">B96_4</strain>
    </source>
</reference>
<dbReference type="Proteomes" id="UP000266258">
    <property type="component" value="Unassembled WGS sequence"/>
</dbReference>
<protein>
    <recommendedName>
        <fullName evidence="2">Aminotransferase class V domain-containing protein</fullName>
    </recommendedName>
</protein>
<keyword evidence="1" id="KW-0663">Pyridoxal phosphate</keyword>
<dbReference type="InterPro" id="IPR015422">
    <property type="entry name" value="PyrdxlP-dep_Trfase_small"/>
</dbReference>
<evidence type="ECO:0000256" key="1">
    <source>
        <dbReference type="ARBA" id="ARBA00022898"/>
    </source>
</evidence>
<name>A0A3A1Y3D6_9GAMM</name>
<dbReference type="AlphaFoldDB" id="A0A3A1Y3D6"/>
<dbReference type="RefSeq" id="WP_119497503.1">
    <property type="nucleotide sequence ID" value="NZ_NRJH01000056.1"/>
</dbReference>
<dbReference type="PANTHER" id="PTHR43586:SF8">
    <property type="entry name" value="CYSTEINE DESULFURASE 1, CHLOROPLASTIC"/>
    <property type="match status" value="1"/>
</dbReference>
<organism evidence="3 4">
    <name type="scientific">Psittacicella melopsittaci</name>
    <dbReference type="NCBI Taxonomy" id="2028576"/>
    <lineage>
        <taxon>Bacteria</taxon>
        <taxon>Pseudomonadati</taxon>
        <taxon>Pseudomonadota</taxon>
        <taxon>Gammaproteobacteria</taxon>
        <taxon>Pasteurellales</taxon>
        <taxon>Psittacicellaceae</taxon>
        <taxon>Psittacicella</taxon>
    </lineage>
</organism>
<dbReference type="EMBL" id="NRJH01000056">
    <property type="protein sequence ID" value="RIY31728.1"/>
    <property type="molecule type" value="Genomic_DNA"/>
</dbReference>
<comment type="caution">
    <text evidence="3">The sequence shown here is derived from an EMBL/GenBank/DDBJ whole genome shotgun (WGS) entry which is preliminary data.</text>
</comment>
<keyword evidence="4" id="KW-1185">Reference proteome</keyword>
<sequence length="494" mass="55532">MQDHLNLSQLEKQLSHYSLNNFKEQFPALKDNNLIYFDSAATSLRPQAVLDAFNQGYGLAGNVERSLHTQALTDLVQAGKQALVNYLDPENPEANRLTYTQNSTESLNLLAQTLGEFWEAQQKNQPQAKYYILVTQSNHHANLLPWIKLCHSYDFLELKTIPLLADLSLDLEYLRQFCQEHSQELLLVSLSAVDNANGMVHPIGKIKEILSTYAPHTWLSIDNAQGSCFNAVYLEKSHSPQGWQADFLVGSLHKMFGLTGIGYLYISPRIAELSGKQDKNLALLAKFFNLNSQKTPEVEEKKLEHLNIPLPGNSLHHQWVGGGFVKSINLREPCYQLQESNPFLVSGTPNINALVTVASNLNWLTAQPLKQLYEYTHTLQKYFLARLASLPQVANLSQSKNICQELQQNQAPVVILPSFGHHISLSIEDGLDIDLGQFLAQHNVVARVGKHCAYPYHEFLGVDSTLRFSLAPFNTKADVDTTIDLISQFLEQNL</sequence>
<dbReference type="InterPro" id="IPR015421">
    <property type="entry name" value="PyrdxlP-dep_Trfase_major"/>
</dbReference>
<evidence type="ECO:0000259" key="2">
    <source>
        <dbReference type="Pfam" id="PF00266"/>
    </source>
</evidence>
<evidence type="ECO:0000313" key="3">
    <source>
        <dbReference type="EMBL" id="RIY31728.1"/>
    </source>
</evidence>
<proteinExistence type="predicted"/>
<dbReference type="SUPFAM" id="SSF53383">
    <property type="entry name" value="PLP-dependent transferases"/>
    <property type="match status" value="1"/>
</dbReference>
<dbReference type="InterPro" id="IPR015424">
    <property type="entry name" value="PyrdxlP-dep_Trfase"/>
</dbReference>
<evidence type="ECO:0000313" key="4">
    <source>
        <dbReference type="Proteomes" id="UP000266258"/>
    </source>
</evidence>
<feature type="domain" description="Aminotransferase class V" evidence="2">
    <location>
        <begin position="35"/>
        <end position="271"/>
    </location>
</feature>
<accession>A0A3A1Y3D6</accession>
<dbReference type="InterPro" id="IPR000192">
    <property type="entry name" value="Aminotrans_V_dom"/>
</dbReference>
<dbReference type="Gene3D" id="3.90.1150.10">
    <property type="entry name" value="Aspartate Aminotransferase, domain 1"/>
    <property type="match status" value="2"/>
</dbReference>
<dbReference type="Gene3D" id="3.40.640.10">
    <property type="entry name" value="Type I PLP-dependent aspartate aminotransferase-like (Major domain)"/>
    <property type="match status" value="2"/>
</dbReference>
<dbReference type="OrthoDB" id="9808002at2"/>
<feature type="domain" description="Aminotransferase class V" evidence="2">
    <location>
        <begin position="315"/>
        <end position="480"/>
    </location>
</feature>
<dbReference type="PANTHER" id="PTHR43586">
    <property type="entry name" value="CYSTEINE DESULFURASE"/>
    <property type="match status" value="1"/>
</dbReference>